<dbReference type="Pfam" id="PF08669">
    <property type="entry name" value="GCV_T_C"/>
    <property type="match status" value="1"/>
</dbReference>
<dbReference type="GO" id="GO:0019464">
    <property type="term" value="P:glycine decarboxylation via glycine cleavage system"/>
    <property type="evidence" value="ECO:0007669"/>
    <property type="project" value="UniProtKB-UniRule"/>
</dbReference>
<dbReference type="PANTHER" id="PTHR43757">
    <property type="entry name" value="AMINOMETHYLTRANSFERASE"/>
    <property type="match status" value="1"/>
</dbReference>
<sequence>MSSLLRTPLFDWHVAHGGRIVEFGGWEMPVQYTGIVDEHLAVRRAAGLFDISHMGRLRFTGPQAAAFLDHILTNDVSRLKTGQVRYALVCNDAGGVLDDVLVYRLEEVYWLVVNAANREKIVNWLTTRQANWEVHIDDATAATGMLALQGPATPRVLPPADAAVWSQLKYYAVAKGCSLAEPALLSRTGYTGEDGCELIVPREQLLGVWEALLARGRDLGVRPCGLGARDTLRLEAAMPLYGHELTERIDPLTAGLAFAVKLDKPDFVGKAALLQIAQQTDRPQRVGLKLAGRRVPREGCRVSAGDTAVGEVTSGTFSPTLQMPIAMAYLAPSHAATGTSVDIDIRGKREPATVVPLPFYKRSPA</sequence>
<dbReference type="InterPro" id="IPR022903">
    <property type="entry name" value="GcvT_bac"/>
</dbReference>
<dbReference type="SUPFAM" id="SSF103025">
    <property type="entry name" value="Folate-binding domain"/>
    <property type="match status" value="1"/>
</dbReference>
<dbReference type="Pfam" id="PF01571">
    <property type="entry name" value="GCV_T"/>
    <property type="match status" value="1"/>
</dbReference>
<name>A0A7C4QRT1_9PLAN</name>
<protein>
    <recommendedName>
        <fullName evidence="2 7">Aminomethyltransferase</fullName>
        <ecNumber evidence="2 7">2.1.2.10</ecNumber>
    </recommendedName>
    <alternativeName>
        <fullName evidence="5 7">Glycine cleavage system T protein</fullName>
    </alternativeName>
</protein>
<dbReference type="Gene3D" id="4.10.1250.10">
    <property type="entry name" value="Aminomethyltransferase fragment"/>
    <property type="match status" value="1"/>
</dbReference>
<dbReference type="PANTHER" id="PTHR43757:SF2">
    <property type="entry name" value="AMINOMETHYLTRANSFERASE, MITOCHONDRIAL"/>
    <property type="match status" value="1"/>
</dbReference>
<keyword evidence="4 7" id="KW-0808">Transferase</keyword>
<dbReference type="GO" id="GO:0005960">
    <property type="term" value="C:glycine cleavage complex"/>
    <property type="evidence" value="ECO:0007669"/>
    <property type="project" value="InterPro"/>
</dbReference>
<dbReference type="InterPro" id="IPR006222">
    <property type="entry name" value="GCVT_N"/>
</dbReference>
<dbReference type="InterPro" id="IPR029043">
    <property type="entry name" value="GcvT/YgfZ_C"/>
</dbReference>
<organism evidence="11">
    <name type="scientific">Schlesneria paludicola</name>
    <dbReference type="NCBI Taxonomy" id="360056"/>
    <lineage>
        <taxon>Bacteria</taxon>
        <taxon>Pseudomonadati</taxon>
        <taxon>Planctomycetota</taxon>
        <taxon>Planctomycetia</taxon>
        <taxon>Planctomycetales</taxon>
        <taxon>Planctomycetaceae</taxon>
        <taxon>Schlesneria</taxon>
    </lineage>
</organism>
<evidence type="ECO:0000256" key="7">
    <source>
        <dbReference type="HAMAP-Rule" id="MF_00259"/>
    </source>
</evidence>
<dbReference type="EC" id="2.1.2.10" evidence="2 7"/>
<comment type="function">
    <text evidence="7">The glycine cleavage system catalyzes the degradation of glycine.</text>
</comment>
<dbReference type="InterPro" id="IPR028896">
    <property type="entry name" value="GcvT/YgfZ/DmdA"/>
</dbReference>
<dbReference type="InterPro" id="IPR013977">
    <property type="entry name" value="GcvT_C"/>
</dbReference>
<dbReference type="EMBL" id="DSVQ01000015">
    <property type="protein sequence ID" value="HGT39788.1"/>
    <property type="molecule type" value="Genomic_DNA"/>
</dbReference>
<evidence type="ECO:0000256" key="1">
    <source>
        <dbReference type="ARBA" id="ARBA00008609"/>
    </source>
</evidence>
<gene>
    <name evidence="7 11" type="primary">gcvT</name>
    <name evidence="11" type="ORF">ENS64_11085</name>
</gene>
<dbReference type="Gene3D" id="3.30.70.1400">
    <property type="entry name" value="Aminomethyltransferase beta-barrel domains"/>
    <property type="match status" value="1"/>
</dbReference>
<evidence type="ECO:0000256" key="2">
    <source>
        <dbReference type="ARBA" id="ARBA00012616"/>
    </source>
</evidence>
<dbReference type="GO" id="GO:0005829">
    <property type="term" value="C:cytosol"/>
    <property type="evidence" value="ECO:0007669"/>
    <property type="project" value="TreeGrafter"/>
</dbReference>
<dbReference type="GO" id="GO:0008483">
    <property type="term" value="F:transaminase activity"/>
    <property type="evidence" value="ECO:0007669"/>
    <property type="project" value="UniProtKB-KW"/>
</dbReference>
<evidence type="ECO:0000313" key="11">
    <source>
        <dbReference type="EMBL" id="HGT39788.1"/>
    </source>
</evidence>
<keyword evidence="3 7" id="KW-0032">Aminotransferase</keyword>
<dbReference type="HAMAP" id="MF_00259">
    <property type="entry name" value="GcvT"/>
    <property type="match status" value="1"/>
</dbReference>
<evidence type="ECO:0000256" key="8">
    <source>
        <dbReference type="PIRSR" id="PIRSR006487-1"/>
    </source>
</evidence>
<reference evidence="11" key="1">
    <citation type="journal article" date="2020" name="mSystems">
        <title>Genome- and Community-Level Interaction Insights into Carbon Utilization and Element Cycling Functions of Hydrothermarchaeota in Hydrothermal Sediment.</title>
        <authorList>
            <person name="Zhou Z."/>
            <person name="Liu Y."/>
            <person name="Xu W."/>
            <person name="Pan J."/>
            <person name="Luo Z.H."/>
            <person name="Li M."/>
        </authorList>
    </citation>
    <scope>NUCLEOTIDE SEQUENCE [LARGE SCALE GENOMIC DNA]</scope>
    <source>
        <strain evidence="11">SpSt-508</strain>
    </source>
</reference>
<comment type="caution">
    <text evidence="11">The sequence shown here is derived from an EMBL/GenBank/DDBJ whole genome shotgun (WGS) entry which is preliminary data.</text>
</comment>
<comment type="subunit">
    <text evidence="7">The glycine cleavage system is composed of four proteins: P, T, L and H.</text>
</comment>
<comment type="catalytic activity">
    <reaction evidence="6 7">
        <text>N(6)-[(R)-S(8)-aminomethyldihydrolipoyl]-L-lysyl-[protein] + (6S)-5,6,7,8-tetrahydrofolate = N(6)-[(R)-dihydrolipoyl]-L-lysyl-[protein] + (6R)-5,10-methylene-5,6,7,8-tetrahydrofolate + NH4(+)</text>
        <dbReference type="Rhea" id="RHEA:16945"/>
        <dbReference type="Rhea" id="RHEA-COMP:10475"/>
        <dbReference type="Rhea" id="RHEA-COMP:10492"/>
        <dbReference type="ChEBI" id="CHEBI:15636"/>
        <dbReference type="ChEBI" id="CHEBI:28938"/>
        <dbReference type="ChEBI" id="CHEBI:57453"/>
        <dbReference type="ChEBI" id="CHEBI:83100"/>
        <dbReference type="ChEBI" id="CHEBI:83143"/>
        <dbReference type="EC" id="2.1.2.10"/>
    </reaction>
</comment>
<evidence type="ECO:0000256" key="4">
    <source>
        <dbReference type="ARBA" id="ARBA00022679"/>
    </source>
</evidence>
<dbReference type="InterPro" id="IPR006223">
    <property type="entry name" value="GcvT"/>
</dbReference>
<keyword evidence="11" id="KW-0489">Methyltransferase</keyword>
<dbReference type="PIRSF" id="PIRSF006487">
    <property type="entry name" value="GcvT"/>
    <property type="match status" value="1"/>
</dbReference>
<dbReference type="Gene3D" id="2.40.30.110">
    <property type="entry name" value="Aminomethyltransferase beta-barrel domains"/>
    <property type="match status" value="1"/>
</dbReference>
<comment type="similarity">
    <text evidence="1 7">Belongs to the GcvT family.</text>
</comment>
<dbReference type="GO" id="GO:0008168">
    <property type="term" value="F:methyltransferase activity"/>
    <property type="evidence" value="ECO:0007669"/>
    <property type="project" value="UniProtKB-KW"/>
</dbReference>
<accession>A0A7C4QRT1</accession>
<evidence type="ECO:0000256" key="6">
    <source>
        <dbReference type="ARBA" id="ARBA00047665"/>
    </source>
</evidence>
<feature type="domain" description="Aminomethyltransferase C-terminal" evidence="10">
    <location>
        <begin position="284"/>
        <end position="361"/>
    </location>
</feature>
<dbReference type="SUPFAM" id="SSF101790">
    <property type="entry name" value="Aminomethyltransferase beta-barrel domain"/>
    <property type="match status" value="1"/>
</dbReference>
<proteinExistence type="inferred from homology"/>
<dbReference type="InterPro" id="IPR027266">
    <property type="entry name" value="TrmE/GcvT-like"/>
</dbReference>
<dbReference type="FunFam" id="2.40.30.110:FF:000003">
    <property type="entry name" value="Aminomethyltransferase"/>
    <property type="match status" value="1"/>
</dbReference>
<dbReference type="FunFam" id="4.10.1250.10:FF:000001">
    <property type="entry name" value="Aminomethyltransferase"/>
    <property type="match status" value="1"/>
</dbReference>
<dbReference type="FunFam" id="3.30.70.1400:FF:000001">
    <property type="entry name" value="Aminomethyltransferase"/>
    <property type="match status" value="1"/>
</dbReference>
<evidence type="ECO:0000259" key="9">
    <source>
        <dbReference type="Pfam" id="PF01571"/>
    </source>
</evidence>
<dbReference type="GO" id="GO:0032259">
    <property type="term" value="P:methylation"/>
    <property type="evidence" value="ECO:0007669"/>
    <property type="project" value="UniProtKB-KW"/>
</dbReference>
<feature type="domain" description="GCVT N-terminal" evidence="9">
    <location>
        <begin position="9"/>
        <end position="264"/>
    </location>
</feature>
<evidence type="ECO:0000259" key="10">
    <source>
        <dbReference type="Pfam" id="PF08669"/>
    </source>
</evidence>
<dbReference type="AlphaFoldDB" id="A0A7C4QRT1"/>
<dbReference type="GO" id="GO:0004047">
    <property type="term" value="F:aminomethyltransferase activity"/>
    <property type="evidence" value="ECO:0007669"/>
    <property type="project" value="UniProtKB-UniRule"/>
</dbReference>
<feature type="binding site" evidence="8">
    <location>
        <position position="197"/>
    </location>
    <ligand>
        <name>substrate</name>
    </ligand>
</feature>
<dbReference type="NCBIfam" id="TIGR00528">
    <property type="entry name" value="gcvT"/>
    <property type="match status" value="1"/>
</dbReference>
<evidence type="ECO:0000256" key="5">
    <source>
        <dbReference type="ARBA" id="ARBA00031395"/>
    </source>
</evidence>
<evidence type="ECO:0000256" key="3">
    <source>
        <dbReference type="ARBA" id="ARBA00022576"/>
    </source>
</evidence>
<dbReference type="NCBIfam" id="NF001567">
    <property type="entry name" value="PRK00389.1"/>
    <property type="match status" value="1"/>
</dbReference>
<dbReference type="Gene3D" id="3.30.1360.120">
    <property type="entry name" value="Probable tRNA modification gtpase trme, domain 1"/>
    <property type="match status" value="1"/>
</dbReference>